<dbReference type="InterPro" id="IPR009003">
    <property type="entry name" value="Peptidase_S1_PA"/>
</dbReference>
<dbReference type="InterPro" id="IPR043504">
    <property type="entry name" value="Peptidase_S1_PA_chymotrypsin"/>
</dbReference>
<keyword evidence="3" id="KW-0378">Hydrolase</keyword>
<keyword evidence="1" id="KW-1015">Disulfide bond</keyword>
<evidence type="ECO:0000259" key="2">
    <source>
        <dbReference type="PROSITE" id="PS50240"/>
    </source>
</evidence>
<dbReference type="PANTHER" id="PTHR24260:SF132">
    <property type="entry name" value="PEPTIDASE S1 DOMAIN-CONTAINING PROTEIN"/>
    <property type="match status" value="1"/>
</dbReference>
<dbReference type="Gene3D" id="2.40.10.10">
    <property type="entry name" value="Trypsin-like serine proteases"/>
    <property type="match status" value="2"/>
</dbReference>
<dbReference type="InterPro" id="IPR033116">
    <property type="entry name" value="TRYPSIN_SER"/>
</dbReference>
<dbReference type="InterPro" id="IPR001254">
    <property type="entry name" value="Trypsin_dom"/>
</dbReference>
<dbReference type="GO" id="GO:0016787">
    <property type="term" value="F:hydrolase activity"/>
    <property type="evidence" value="ECO:0007669"/>
    <property type="project" value="UniProtKB-KW"/>
</dbReference>
<protein>
    <submittedName>
        <fullName evidence="3">Trypsin-like serine protease</fullName>
        <ecNumber evidence="3">3.4.21.-</ecNumber>
    </submittedName>
</protein>
<dbReference type="EMBL" id="JAQNDK010000003">
    <property type="protein sequence ID" value="MDC0682130.1"/>
    <property type="molecule type" value="Genomic_DNA"/>
</dbReference>
<name>A0ABT5C6U7_9BACT</name>
<comment type="caution">
    <text evidence="3">The sequence shown here is derived from an EMBL/GenBank/DDBJ whole genome shotgun (WGS) entry which is preliminary data.</text>
</comment>
<dbReference type="RefSeq" id="WP_272099734.1">
    <property type="nucleotide sequence ID" value="NZ_JAQNDK010000003.1"/>
</dbReference>
<dbReference type="EC" id="3.4.21.-" evidence="3"/>
<organism evidence="3 4">
    <name type="scientific">Sorangium atrum</name>
    <dbReference type="NCBI Taxonomy" id="2995308"/>
    <lineage>
        <taxon>Bacteria</taxon>
        <taxon>Pseudomonadati</taxon>
        <taxon>Myxococcota</taxon>
        <taxon>Polyangia</taxon>
        <taxon>Polyangiales</taxon>
        <taxon>Polyangiaceae</taxon>
        <taxon>Sorangium</taxon>
    </lineage>
</organism>
<accession>A0ABT5C6U7</accession>
<dbReference type="PROSITE" id="PS50240">
    <property type="entry name" value="TRYPSIN_DOM"/>
    <property type="match status" value="1"/>
</dbReference>
<dbReference type="PRINTS" id="PR00722">
    <property type="entry name" value="CHYMOTRYPSIN"/>
</dbReference>
<evidence type="ECO:0000313" key="3">
    <source>
        <dbReference type="EMBL" id="MDC0682130.1"/>
    </source>
</evidence>
<gene>
    <name evidence="3" type="ORF">POL72_30630</name>
</gene>
<dbReference type="SMART" id="SM00020">
    <property type="entry name" value="Tryp_SPc"/>
    <property type="match status" value="1"/>
</dbReference>
<dbReference type="SUPFAM" id="SSF50494">
    <property type="entry name" value="Trypsin-like serine proteases"/>
    <property type="match status" value="1"/>
</dbReference>
<feature type="domain" description="Peptidase S1" evidence="2">
    <location>
        <begin position="59"/>
        <end position="290"/>
    </location>
</feature>
<evidence type="ECO:0000256" key="1">
    <source>
        <dbReference type="ARBA" id="ARBA00023157"/>
    </source>
</evidence>
<proteinExistence type="predicted"/>
<dbReference type="Proteomes" id="UP001217485">
    <property type="component" value="Unassembled WGS sequence"/>
</dbReference>
<keyword evidence="4" id="KW-1185">Reference proteome</keyword>
<dbReference type="PROSITE" id="PS00135">
    <property type="entry name" value="TRYPSIN_SER"/>
    <property type="match status" value="1"/>
</dbReference>
<dbReference type="PANTHER" id="PTHR24260">
    <property type="match status" value="1"/>
</dbReference>
<dbReference type="InterPro" id="IPR001314">
    <property type="entry name" value="Peptidase_S1A"/>
</dbReference>
<dbReference type="InterPro" id="IPR051333">
    <property type="entry name" value="CLIP_Serine_Protease"/>
</dbReference>
<sequence>MASPSLVLRFAGCIGCLVAALVPRSVIAVLPAKASPALEAAAAPAAAALPLATGAPAPVIAGAARSVVAVAVSHHDPRSGERRVSLCSGALVEPNLVLTARHCISRNLTAAPRCDRSGKSHNGDHVGATIDPSEIAIYTGDHIDVSRDAARARAVTTLHGKERVLCDADIAYLVLDRPLTDVAPLRMREVGAIDPGDSVIAVGYGGGASNRLGVRAARGPRLVAAVGPRADPATGKVLGPREFEIEGATCAGDSGGPVIDADRGDVVGVTSRGAGCTAAGNHVYTRTDAFAALTAEARTAALAQR</sequence>
<evidence type="ECO:0000313" key="4">
    <source>
        <dbReference type="Proteomes" id="UP001217485"/>
    </source>
</evidence>
<dbReference type="Pfam" id="PF00089">
    <property type="entry name" value="Trypsin"/>
    <property type="match status" value="1"/>
</dbReference>
<reference evidence="3 4" key="1">
    <citation type="submission" date="2023-01" db="EMBL/GenBank/DDBJ databases">
        <title>Minimal conservation of predation-associated metabolite biosynthetic gene clusters underscores biosynthetic potential of Myxococcota including descriptions for ten novel species: Archangium lansinium sp. nov., Myxococcus landrumus sp. nov., Nannocystis bai.</title>
        <authorList>
            <person name="Ahearne A."/>
            <person name="Stevens C."/>
            <person name="Dowd S."/>
        </authorList>
    </citation>
    <scope>NUCLEOTIDE SEQUENCE [LARGE SCALE GENOMIC DNA]</scope>
    <source>
        <strain evidence="3 4">WIWO2</strain>
    </source>
</reference>